<organism evidence="10 11">
    <name type="scientific">Coemansia brasiliensis</name>
    <dbReference type="NCBI Taxonomy" id="2650707"/>
    <lineage>
        <taxon>Eukaryota</taxon>
        <taxon>Fungi</taxon>
        <taxon>Fungi incertae sedis</taxon>
        <taxon>Zoopagomycota</taxon>
        <taxon>Kickxellomycotina</taxon>
        <taxon>Kickxellomycetes</taxon>
        <taxon>Kickxellales</taxon>
        <taxon>Kickxellaceae</taxon>
        <taxon>Coemansia</taxon>
    </lineage>
</organism>
<keyword evidence="7" id="KW-0067">ATP-binding</keyword>
<comment type="cofactor">
    <cofactor evidence="1">
        <name>Mg(2+)</name>
        <dbReference type="ChEBI" id="CHEBI:18420"/>
    </cofactor>
</comment>
<keyword evidence="4" id="KW-0548">Nucleotidyltransferase</keyword>
<reference evidence="10" key="1">
    <citation type="submission" date="2022-07" db="EMBL/GenBank/DDBJ databases">
        <title>Phylogenomic reconstructions and comparative analyses of Kickxellomycotina fungi.</title>
        <authorList>
            <person name="Reynolds N.K."/>
            <person name="Stajich J.E."/>
            <person name="Barry K."/>
            <person name="Grigoriev I.V."/>
            <person name="Crous P."/>
            <person name="Smith M.E."/>
        </authorList>
    </citation>
    <scope>NUCLEOTIDE SEQUENCE</scope>
    <source>
        <strain evidence="10">NRRL 1566</strain>
    </source>
</reference>
<dbReference type="Pfam" id="PF02696">
    <property type="entry name" value="SelO"/>
    <property type="match status" value="1"/>
</dbReference>
<keyword evidence="8" id="KW-0460">Magnesium</keyword>
<evidence type="ECO:0000256" key="8">
    <source>
        <dbReference type="ARBA" id="ARBA00022842"/>
    </source>
</evidence>
<evidence type="ECO:0000256" key="3">
    <source>
        <dbReference type="ARBA" id="ARBA00022679"/>
    </source>
</evidence>
<dbReference type="GO" id="GO:0005524">
    <property type="term" value="F:ATP binding"/>
    <property type="evidence" value="ECO:0007669"/>
    <property type="project" value="UniProtKB-KW"/>
</dbReference>
<gene>
    <name evidence="10" type="ORF">IWW36_004456</name>
</gene>
<evidence type="ECO:0000256" key="5">
    <source>
        <dbReference type="ARBA" id="ARBA00022723"/>
    </source>
</evidence>
<accession>A0A9W8I5X1</accession>
<comment type="caution">
    <text evidence="10">The sequence shown here is derived from an EMBL/GenBank/DDBJ whole genome shotgun (WGS) entry which is preliminary data.</text>
</comment>
<dbReference type="Proteomes" id="UP001139887">
    <property type="component" value="Unassembled WGS sequence"/>
</dbReference>
<dbReference type="GO" id="GO:0046872">
    <property type="term" value="F:metal ion binding"/>
    <property type="evidence" value="ECO:0007669"/>
    <property type="project" value="UniProtKB-KW"/>
</dbReference>
<dbReference type="GO" id="GO:0005739">
    <property type="term" value="C:mitochondrion"/>
    <property type="evidence" value="ECO:0007669"/>
    <property type="project" value="TreeGrafter"/>
</dbReference>
<dbReference type="PANTHER" id="PTHR32057:SF14">
    <property type="entry name" value="PROTEIN ADENYLYLTRANSFERASE SELO, MITOCHONDRIAL"/>
    <property type="match status" value="1"/>
</dbReference>
<evidence type="ECO:0000256" key="4">
    <source>
        <dbReference type="ARBA" id="ARBA00022695"/>
    </source>
</evidence>
<dbReference type="EMBL" id="JANBUW010000596">
    <property type="protein sequence ID" value="KAJ2846215.1"/>
    <property type="molecule type" value="Genomic_DNA"/>
</dbReference>
<evidence type="ECO:0000256" key="2">
    <source>
        <dbReference type="ARBA" id="ARBA00009747"/>
    </source>
</evidence>
<name>A0A9W8I5X1_9FUNG</name>
<sequence length="165" mass="18604">MRLNFGLPSACDDDLETIIQPYLDLLQEAKTDYTFAMRTLSRVPGSVDSAVDDLAERSLNLTCDAEAWKDKMRLYFNSVYIPRLVSGNVAMQMNKVNPNFVLRNWVAQNIVDWAENSGTEWVDKTLKLFTAHAFDDHAPSGMEDAEKYTGPVPEWSEGLQCSCSL</sequence>
<comment type="similarity">
    <text evidence="2">Belongs to the SELO family.</text>
</comment>
<dbReference type="AlphaFoldDB" id="A0A9W8I5X1"/>
<dbReference type="OrthoDB" id="10254721at2759"/>
<evidence type="ECO:0000256" key="6">
    <source>
        <dbReference type="ARBA" id="ARBA00022741"/>
    </source>
</evidence>
<keyword evidence="3" id="KW-0808">Transferase</keyword>
<protein>
    <recommendedName>
        <fullName evidence="9">Selenoprotein O</fullName>
    </recommendedName>
</protein>
<evidence type="ECO:0000313" key="10">
    <source>
        <dbReference type="EMBL" id="KAJ2846215.1"/>
    </source>
</evidence>
<evidence type="ECO:0000256" key="1">
    <source>
        <dbReference type="ARBA" id="ARBA00001946"/>
    </source>
</evidence>
<evidence type="ECO:0000256" key="9">
    <source>
        <dbReference type="ARBA" id="ARBA00031547"/>
    </source>
</evidence>
<proteinExistence type="inferred from homology"/>
<keyword evidence="5" id="KW-0479">Metal-binding</keyword>
<dbReference type="PANTHER" id="PTHR32057">
    <property type="entry name" value="PROTEIN ADENYLYLTRANSFERASE SELO, MITOCHONDRIAL"/>
    <property type="match status" value="1"/>
</dbReference>
<evidence type="ECO:0000256" key="7">
    <source>
        <dbReference type="ARBA" id="ARBA00022840"/>
    </source>
</evidence>
<dbReference type="GO" id="GO:0070733">
    <property type="term" value="F:AMPylase activity"/>
    <property type="evidence" value="ECO:0007669"/>
    <property type="project" value="TreeGrafter"/>
</dbReference>
<keyword evidence="11" id="KW-1185">Reference proteome</keyword>
<keyword evidence="6" id="KW-0547">Nucleotide-binding</keyword>
<dbReference type="InterPro" id="IPR003846">
    <property type="entry name" value="SelO"/>
</dbReference>
<evidence type="ECO:0000313" key="11">
    <source>
        <dbReference type="Proteomes" id="UP001139887"/>
    </source>
</evidence>